<dbReference type="RefSeq" id="WP_380714421.1">
    <property type="nucleotide sequence ID" value="NZ_JBHUML010000006.1"/>
</dbReference>
<organism evidence="4 5">
    <name type="scientific">Salibacterium lacus</name>
    <dbReference type="NCBI Taxonomy" id="1898109"/>
    <lineage>
        <taxon>Bacteria</taxon>
        <taxon>Bacillati</taxon>
        <taxon>Bacillota</taxon>
        <taxon>Bacilli</taxon>
        <taxon>Bacillales</taxon>
        <taxon>Bacillaceae</taxon>
    </lineage>
</organism>
<name>A0ABW5T6E5_9BACI</name>
<keyword evidence="5" id="KW-1185">Reference proteome</keyword>
<feature type="chain" id="PRO_5046008807" evidence="2">
    <location>
        <begin position="27"/>
        <end position="345"/>
    </location>
</feature>
<feature type="domain" description="SLH" evidence="3">
    <location>
        <begin position="91"/>
        <end position="145"/>
    </location>
</feature>
<reference evidence="5" key="1">
    <citation type="journal article" date="2019" name="Int. J. Syst. Evol. Microbiol.">
        <title>The Global Catalogue of Microorganisms (GCM) 10K type strain sequencing project: providing services to taxonomists for standard genome sequencing and annotation.</title>
        <authorList>
            <consortium name="The Broad Institute Genomics Platform"/>
            <consortium name="The Broad Institute Genome Sequencing Center for Infectious Disease"/>
            <person name="Wu L."/>
            <person name="Ma J."/>
        </authorList>
    </citation>
    <scope>NUCLEOTIDE SEQUENCE [LARGE SCALE GENOMIC DNA]</scope>
    <source>
        <strain evidence="5">KCTC 33792</strain>
    </source>
</reference>
<evidence type="ECO:0000313" key="4">
    <source>
        <dbReference type="EMBL" id="MFD2707098.1"/>
    </source>
</evidence>
<gene>
    <name evidence="4" type="ORF">ACFSUB_16705</name>
</gene>
<evidence type="ECO:0000259" key="3">
    <source>
        <dbReference type="PROSITE" id="PS51272"/>
    </source>
</evidence>
<proteinExistence type="predicted"/>
<dbReference type="PANTHER" id="PTHR43308">
    <property type="entry name" value="OUTER MEMBRANE PROTEIN ALPHA-RELATED"/>
    <property type="match status" value="1"/>
</dbReference>
<evidence type="ECO:0000256" key="1">
    <source>
        <dbReference type="ARBA" id="ARBA00022729"/>
    </source>
</evidence>
<keyword evidence="1 2" id="KW-0732">Signal</keyword>
<sequence>MMMKLWKKAGLSCITAFFMTTGTVSASENFSDVGSDFWAENEITYLAGEGVISGYPNGEFRPGNEVTRSQAALMIAASLNLETGDRPNPGFEDVDESSHAYEAIAAVADEGIINGDDGAFMPNEPLTRGQMAAVLTRAYSLNADGSARDFADIEKDYIFYQDIQALAGSNITTGYAKDNTFRPGESTTRAQFSVFTARAMNEEYRQEPADTPSLSYFEERITEAEEAIEQAMYQQYEEASGSDQAKDPFTEIEDTFHTYYTESITTNMWEPFYQEGLDEYGPALAQAFPFRVMENVTFESRSSNEVVVGGLEPESQLNNQATYYEYTLVKKNSTWLISNMEGTPQ</sequence>
<dbReference type="Pfam" id="PF00395">
    <property type="entry name" value="SLH"/>
    <property type="match status" value="3"/>
</dbReference>
<dbReference type="EMBL" id="JBHUML010000006">
    <property type="protein sequence ID" value="MFD2707098.1"/>
    <property type="molecule type" value="Genomic_DNA"/>
</dbReference>
<feature type="domain" description="SLH" evidence="3">
    <location>
        <begin position="26"/>
        <end position="89"/>
    </location>
</feature>
<dbReference type="Proteomes" id="UP001597520">
    <property type="component" value="Unassembled WGS sequence"/>
</dbReference>
<feature type="signal peptide" evidence="2">
    <location>
        <begin position="1"/>
        <end position="26"/>
    </location>
</feature>
<evidence type="ECO:0000313" key="5">
    <source>
        <dbReference type="Proteomes" id="UP001597520"/>
    </source>
</evidence>
<dbReference type="PROSITE" id="PS51272">
    <property type="entry name" value="SLH"/>
    <property type="match status" value="3"/>
</dbReference>
<protein>
    <submittedName>
        <fullName evidence="4">S-layer homology domain-containing protein</fullName>
    </submittedName>
</protein>
<dbReference type="InterPro" id="IPR051465">
    <property type="entry name" value="Cell_Envelope_Struct_Comp"/>
</dbReference>
<accession>A0ABW5T6E5</accession>
<evidence type="ECO:0000256" key="2">
    <source>
        <dbReference type="SAM" id="SignalP"/>
    </source>
</evidence>
<dbReference type="InterPro" id="IPR001119">
    <property type="entry name" value="SLH_dom"/>
</dbReference>
<feature type="domain" description="SLH" evidence="3">
    <location>
        <begin position="146"/>
        <end position="210"/>
    </location>
</feature>
<comment type="caution">
    <text evidence="4">The sequence shown here is derived from an EMBL/GenBank/DDBJ whole genome shotgun (WGS) entry which is preliminary data.</text>
</comment>
<dbReference type="PANTHER" id="PTHR43308:SF5">
    <property type="entry name" value="S-LAYER PROTEIN _ PEPTIDOGLYCAN ENDO-BETA-N-ACETYLGLUCOSAMINIDASE"/>
    <property type="match status" value="1"/>
</dbReference>